<protein>
    <submittedName>
        <fullName evidence="1">Uncharacterized protein</fullName>
    </submittedName>
</protein>
<dbReference type="KEGG" id="lpy:FIV34_09155"/>
<reference evidence="1 2" key="1">
    <citation type="submission" date="2019-06" db="EMBL/GenBank/DDBJ databases">
        <title>A complete genome sequence for Luteibacter pinisoli MAH-14.</title>
        <authorList>
            <person name="Baltrus D.A."/>
        </authorList>
    </citation>
    <scope>NUCLEOTIDE SEQUENCE [LARGE SCALE GENOMIC DNA]</scope>
    <source>
        <strain evidence="1 2">MAH-14</strain>
    </source>
</reference>
<dbReference type="EMBL" id="CP041046">
    <property type="protein sequence ID" value="QDE39359.1"/>
    <property type="molecule type" value="Genomic_DNA"/>
</dbReference>
<dbReference type="Proteomes" id="UP000316093">
    <property type="component" value="Chromosome"/>
</dbReference>
<evidence type="ECO:0000313" key="2">
    <source>
        <dbReference type="Proteomes" id="UP000316093"/>
    </source>
</evidence>
<keyword evidence="2" id="KW-1185">Reference proteome</keyword>
<evidence type="ECO:0000313" key="1">
    <source>
        <dbReference type="EMBL" id="QDE39359.1"/>
    </source>
</evidence>
<name>A0A4Y5Z498_9GAMM</name>
<dbReference type="RefSeq" id="WP_139981805.1">
    <property type="nucleotide sequence ID" value="NZ_CP041046.1"/>
</dbReference>
<gene>
    <name evidence="1" type="ORF">FIV34_09155</name>
</gene>
<accession>A0A4Y5Z498</accession>
<proteinExistence type="predicted"/>
<sequence length="384" mass="41612">MTKKKRAKRMDHVGERGVVTTTATIFPIESKPVLPDVLGDGQTLPHDTPERGIRVHAAPVKTPGYVTWPGDLCAVLLDGAIIPSSVTVLPDPVPDVIELQLSKELIQGLADGPHSIAYRITPLPIGTIQESQHGTFRIDRTPPSGSLLPCIIFPERAELDGVSAAYLDSLPNAELVGTVPPYSEISRDDALDFYLRMRGSTDEHFIGRQMQVADGPCQVKIRLTLGMIDALACDGTLDVWYYVTDIAGNRSQASPSTSLRILGRGAPRVLPPPIIRGMEKGSLTEHDVKPHLHVDIPRSTPAPIPGDIVVLHFGDSSLPALPLCLGDIGDDPMLCVSIPHDIVQTETRREAWTEGGIPCQYDIVRKGVHVPSKIAFARIDPPQQ</sequence>
<dbReference type="OrthoDB" id="7023682at2"/>
<organism evidence="1 2">
    <name type="scientific">Luteibacter pinisoli</name>
    <dbReference type="NCBI Taxonomy" id="2589080"/>
    <lineage>
        <taxon>Bacteria</taxon>
        <taxon>Pseudomonadati</taxon>
        <taxon>Pseudomonadota</taxon>
        <taxon>Gammaproteobacteria</taxon>
        <taxon>Lysobacterales</taxon>
        <taxon>Rhodanobacteraceae</taxon>
        <taxon>Luteibacter</taxon>
    </lineage>
</organism>
<dbReference type="AlphaFoldDB" id="A0A4Y5Z498"/>